<dbReference type="InterPro" id="IPR036366">
    <property type="entry name" value="PGBDSf"/>
</dbReference>
<evidence type="ECO:0000259" key="2">
    <source>
        <dbReference type="Pfam" id="PF01471"/>
    </source>
</evidence>
<feature type="domain" description="Peptidoglycan binding-like" evidence="2">
    <location>
        <begin position="116"/>
        <end position="151"/>
    </location>
</feature>
<name>A0A2S8SX04_9BACT</name>
<feature type="signal peptide" evidence="1">
    <location>
        <begin position="1"/>
        <end position="23"/>
    </location>
</feature>
<dbReference type="Gene3D" id="1.10.101.10">
    <property type="entry name" value="PGBD-like superfamily/PGBD"/>
    <property type="match status" value="2"/>
</dbReference>
<organism evidence="3 4">
    <name type="scientific">Abditibacterium utsteinense</name>
    <dbReference type="NCBI Taxonomy" id="1960156"/>
    <lineage>
        <taxon>Bacteria</taxon>
        <taxon>Pseudomonadati</taxon>
        <taxon>Abditibacteriota</taxon>
        <taxon>Abditibacteriia</taxon>
        <taxon>Abditibacteriales</taxon>
        <taxon>Abditibacteriaceae</taxon>
        <taxon>Abditibacterium</taxon>
    </lineage>
</organism>
<proteinExistence type="predicted"/>
<comment type="caution">
    <text evidence="3">The sequence shown here is derived from an EMBL/GenBank/DDBJ whole genome shotgun (WGS) entry which is preliminary data.</text>
</comment>
<dbReference type="AlphaFoldDB" id="A0A2S8SX04"/>
<dbReference type="InterPro" id="IPR002477">
    <property type="entry name" value="Peptidoglycan-bd-like"/>
</dbReference>
<dbReference type="SUPFAM" id="SSF47090">
    <property type="entry name" value="PGBD-like"/>
    <property type="match status" value="2"/>
</dbReference>
<dbReference type="Pfam" id="PF01471">
    <property type="entry name" value="PG_binding_1"/>
    <property type="match status" value="2"/>
</dbReference>
<keyword evidence="1" id="KW-0732">Signal</keyword>
<dbReference type="InterPro" id="IPR036365">
    <property type="entry name" value="PGBD-like_sf"/>
</dbReference>
<dbReference type="Proteomes" id="UP000237684">
    <property type="component" value="Unassembled WGS sequence"/>
</dbReference>
<gene>
    <name evidence="3" type="ORF">B1R32_10152</name>
</gene>
<dbReference type="InParanoid" id="A0A2S8SX04"/>
<keyword evidence="4" id="KW-1185">Reference proteome</keyword>
<sequence>MRQLTTLFLAFIFAVPTMTPAKAQRQTQTQTKRQESTGKDGFVWPKVARGASGLRIVALQFLLRSRGYKVAADGKFGDATERALRGFQAKNRLQVDGTLGWQSWEALTPALKDGARGDAVRALQTLLIQAGYKLPRDGIYGSTSAKALAQFRKPLPITARNSTVYEIDWCYLLGGRVVPDAGSD</sequence>
<evidence type="ECO:0000256" key="1">
    <source>
        <dbReference type="SAM" id="SignalP"/>
    </source>
</evidence>
<evidence type="ECO:0000313" key="4">
    <source>
        <dbReference type="Proteomes" id="UP000237684"/>
    </source>
</evidence>
<reference evidence="3 4" key="1">
    <citation type="journal article" date="2018" name="Syst. Appl. Microbiol.">
        <title>Abditibacterium utsteinense sp. nov., the first cultivated member of candidate phylum FBP, isolated from ice-free Antarctic soil samples.</title>
        <authorList>
            <person name="Tahon G."/>
            <person name="Tytgat B."/>
            <person name="Lebbe L."/>
            <person name="Carlier A."/>
            <person name="Willems A."/>
        </authorList>
    </citation>
    <scope>NUCLEOTIDE SEQUENCE [LARGE SCALE GENOMIC DNA]</scope>
    <source>
        <strain evidence="3 4">LMG 29911</strain>
    </source>
</reference>
<feature type="domain" description="Peptidoglycan binding-like" evidence="2">
    <location>
        <begin position="55"/>
        <end position="107"/>
    </location>
</feature>
<keyword evidence="3" id="KW-0378">Hydrolase</keyword>
<accession>A0A2S8SX04</accession>
<evidence type="ECO:0000313" key="3">
    <source>
        <dbReference type="EMBL" id="PQV65314.1"/>
    </source>
</evidence>
<feature type="chain" id="PRO_5015764729" evidence="1">
    <location>
        <begin position="24"/>
        <end position="184"/>
    </location>
</feature>
<dbReference type="EMBL" id="NIGF01000001">
    <property type="protein sequence ID" value="PQV65314.1"/>
    <property type="molecule type" value="Genomic_DNA"/>
</dbReference>
<dbReference type="RefSeq" id="WP_170065435.1">
    <property type="nucleotide sequence ID" value="NZ_NIGF01000001.1"/>
</dbReference>
<dbReference type="GO" id="GO:0016787">
    <property type="term" value="F:hydrolase activity"/>
    <property type="evidence" value="ECO:0007669"/>
    <property type="project" value="UniProtKB-KW"/>
</dbReference>
<protein>
    <submittedName>
        <fullName evidence="3">Peptidoglycan-binding (PGRP) domain of peptidoglycan hydrolases-containing protein</fullName>
    </submittedName>
</protein>